<dbReference type="GeneID" id="36331753"/>
<protein>
    <submittedName>
        <fullName evidence="1">Uncharacterized protein</fullName>
    </submittedName>
</protein>
<dbReference type="EMBL" id="KZ110605">
    <property type="protein sequence ID" value="OSX58254.1"/>
    <property type="molecule type" value="Genomic_DNA"/>
</dbReference>
<evidence type="ECO:0000313" key="1">
    <source>
        <dbReference type="EMBL" id="OSX58254.1"/>
    </source>
</evidence>
<dbReference type="OrthoDB" id="2805699at2759"/>
<reference evidence="1 2" key="1">
    <citation type="submission" date="2017-04" db="EMBL/GenBank/DDBJ databases">
        <title>Genome Sequence of the Model Brown-Rot Fungus Postia placenta SB12.</title>
        <authorList>
            <consortium name="DOE Joint Genome Institute"/>
            <person name="Gaskell J."/>
            <person name="Kersten P."/>
            <person name="Larrondo L.F."/>
            <person name="Canessa P."/>
            <person name="Martinez D."/>
            <person name="Hibbett D."/>
            <person name="Schmoll M."/>
            <person name="Kubicek C.P."/>
            <person name="Martinez A.T."/>
            <person name="Yadav J."/>
            <person name="Master E."/>
            <person name="Magnuson J.K."/>
            <person name="James T."/>
            <person name="Yaver D."/>
            <person name="Berka R."/>
            <person name="Labutti K."/>
            <person name="Lipzen A."/>
            <person name="Aerts A."/>
            <person name="Barry K."/>
            <person name="Henrissat B."/>
            <person name="Blanchette R."/>
            <person name="Grigoriev I."/>
            <person name="Cullen D."/>
        </authorList>
    </citation>
    <scope>NUCLEOTIDE SEQUENCE [LARGE SCALE GENOMIC DNA]</scope>
    <source>
        <strain evidence="1 2">MAD-698-R-SB12</strain>
    </source>
</reference>
<sequence>MDPRDAGHYYRPLPPQFRAPEFRAPGLMTPDGTYIPSGRVHPHFYEDFGQAAAFADVPQGMPYAGFEAAAPPARRMPGTAGAQTAGATNAILGEDVRDITCDAKDLKPHGGGSVYHLCTILGWWRRGHLDGDGMPLYPIWVTVEGILEEGSPQTHFAPPLRGSS</sequence>
<dbReference type="RefSeq" id="XP_024335048.1">
    <property type="nucleotide sequence ID" value="XM_024486804.1"/>
</dbReference>
<dbReference type="AlphaFoldDB" id="A0A1X6MPB7"/>
<accession>A0A1X6MPB7</accession>
<organism evidence="1 2">
    <name type="scientific">Postia placenta MAD-698-R-SB12</name>
    <dbReference type="NCBI Taxonomy" id="670580"/>
    <lineage>
        <taxon>Eukaryota</taxon>
        <taxon>Fungi</taxon>
        <taxon>Dikarya</taxon>
        <taxon>Basidiomycota</taxon>
        <taxon>Agaricomycotina</taxon>
        <taxon>Agaricomycetes</taxon>
        <taxon>Polyporales</taxon>
        <taxon>Adustoporiaceae</taxon>
        <taxon>Rhodonia</taxon>
    </lineage>
</organism>
<name>A0A1X6MPB7_9APHY</name>
<proteinExistence type="predicted"/>
<gene>
    <name evidence="1" type="ORF">POSPLADRAFT_1154057</name>
</gene>
<evidence type="ECO:0000313" key="2">
    <source>
        <dbReference type="Proteomes" id="UP000194127"/>
    </source>
</evidence>
<dbReference type="Proteomes" id="UP000194127">
    <property type="component" value="Unassembled WGS sequence"/>
</dbReference>
<keyword evidence="2" id="KW-1185">Reference proteome</keyword>